<comment type="cofactor">
    <cofactor evidence="2">
        <name>Mg(2+)</name>
        <dbReference type="ChEBI" id="CHEBI:18420"/>
    </cofactor>
</comment>
<dbReference type="PIRSF" id="PIRSF001154">
    <property type="entry name" value="Compl_C2_B"/>
    <property type="match status" value="1"/>
</dbReference>
<dbReference type="Gene3D" id="3.40.50.410">
    <property type="entry name" value="von Willebrand factor, type A domain"/>
    <property type="match status" value="2"/>
</dbReference>
<dbReference type="SUPFAM" id="SSF53300">
    <property type="entry name" value="vWA-like"/>
    <property type="match status" value="1"/>
</dbReference>
<gene>
    <name evidence="19" type="primary">CFB</name>
    <name evidence="19" type="ORF">EYF80_026333</name>
</gene>
<accession>A0A4Z2HER9</accession>
<keyword evidence="9" id="KW-0677">Repeat</keyword>
<dbReference type="Gene3D" id="2.40.10.120">
    <property type="match status" value="1"/>
</dbReference>
<keyword evidence="13" id="KW-0325">Glycoprotein</keyword>
<evidence type="ECO:0000256" key="8">
    <source>
        <dbReference type="ARBA" id="ARBA00022729"/>
    </source>
</evidence>
<dbReference type="CDD" id="cd00033">
    <property type="entry name" value="CCP"/>
    <property type="match status" value="3"/>
</dbReference>
<comment type="subcellular location">
    <subcellularLocation>
        <location evidence="3">Cell surface</location>
    </subcellularLocation>
    <subcellularLocation>
        <location evidence="4">Secreted</location>
    </subcellularLocation>
</comment>
<feature type="domain" description="Peptidase S1" evidence="17">
    <location>
        <begin position="482"/>
        <end position="698"/>
    </location>
</feature>
<keyword evidence="8" id="KW-0732">Signal</keyword>
<dbReference type="EMBL" id="SRLO01000272">
    <property type="protein sequence ID" value="TNN63483.1"/>
    <property type="molecule type" value="Genomic_DNA"/>
</dbReference>
<evidence type="ECO:0000256" key="9">
    <source>
        <dbReference type="ARBA" id="ARBA00022737"/>
    </source>
</evidence>
<dbReference type="Pfam" id="PF00089">
    <property type="entry name" value="Trypsin"/>
    <property type="match status" value="1"/>
</dbReference>
<dbReference type="SMART" id="SM00032">
    <property type="entry name" value="CCP"/>
    <property type="match status" value="3"/>
</dbReference>
<feature type="domain" description="Sushi" evidence="18">
    <location>
        <begin position="81"/>
        <end position="147"/>
    </location>
</feature>
<reference evidence="19 20" key="1">
    <citation type="submission" date="2019-03" db="EMBL/GenBank/DDBJ databases">
        <title>First draft genome of Liparis tanakae, snailfish: a comprehensive survey of snailfish specific genes.</title>
        <authorList>
            <person name="Kim W."/>
            <person name="Song I."/>
            <person name="Jeong J.-H."/>
            <person name="Kim D."/>
            <person name="Kim S."/>
            <person name="Ryu S."/>
            <person name="Song J.Y."/>
            <person name="Lee S.K."/>
        </authorList>
    </citation>
    <scope>NUCLEOTIDE SEQUENCE [LARGE SCALE GENOMIC DNA]</scope>
    <source>
        <tissue evidence="19">Muscle</tissue>
    </source>
</reference>
<evidence type="ECO:0000313" key="19">
    <source>
        <dbReference type="EMBL" id="TNN63483.1"/>
    </source>
</evidence>
<evidence type="ECO:0000256" key="4">
    <source>
        <dbReference type="ARBA" id="ARBA00004613"/>
    </source>
</evidence>
<keyword evidence="7" id="KW-0645">Protease</keyword>
<evidence type="ECO:0000256" key="15">
    <source>
        <dbReference type="PROSITE-ProRule" id="PRU00302"/>
    </source>
</evidence>
<dbReference type="SUPFAM" id="SSF50494">
    <property type="entry name" value="Trypsin-like serine proteases"/>
    <property type="match status" value="1"/>
</dbReference>
<organism evidence="19 20">
    <name type="scientific">Liparis tanakae</name>
    <name type="common">Tanaka's snailfish</name>
    <dbReference type="NCBI Taxonomy" id="230148"/>
    <lineage>
        <taxon>Eukaryota</taxon>
        <taxon>Metazoa</taxon>
        <taxon>Chordata</taxon>
        <taxon>Craniata</taxon>
        <taxon>Vertebrata</taxon>
        <taxon>Euteleostomi</taxon>
        <taxon>Actinopterygii</taxon>
        <taxon>Neopterygii</taxon>
        <taxon>Teleostei</taxon>
        <taxon>Neoteleostei</taxon>
        <taxon>Acanthomorphata</taxon>
        <taxon>Eupercaria</taxon>
        <taxon>Perciformes</taxon>
        <taxon>Cottioidei</taxon>
        <taxon>Cottales</taxon>
        <taxon>Liparidae</taxon>
        <taxon>Liparis</taxon>
    </lineage>
</organism>
<dbReference type="InterPro" id="IPR001254">
    <property type="entry name" value="Trypsin_dom"/>
</dbReference>
<dbReference type="SMART" id="SM00327">
    <property type="entry name" value="VWA"/>
    <property type="match status" value="1"/>
</dbReference>
<name>A0A4Z2HER9_9TELE</name>
<evidence type="ECO:0000256" key="2">
    <source>
        <dbReference type="ARBA" id="ARBA00001946"/>
    </source>
</evidence>
<evidence type="ECO:0000313" key="20">
    <source>
        <dbReference type="Proteomes" id="UP000314294"/>
    </source>
</evidence>
<keyword evidence="20" id="KW-1185">Reference proteome</keyword>
<keyword evidence="10" id="KW-0378">Hydrolase</keyword>
<dbReference type="GO" id="GO:0009617">
    <property type="term" value="P:response to bacterium"/>
    <property type="evidence" value="ECO:0007669"/>
    <property type="project" value="TreeGrafter"/>
</dbReference>
<dbReference type="PROSITE" id="PS50234">
    <property type="entry name" value="VWFA"/>
    <property type="match status" value="1"/>
</dbReference>
<keyword evidence="11" id="KW-0720">Serine protease</keyword>
<evidence type="ECO:0000259" key="16">
    <source>
        <dbReference type="PROSITE" id="PS50234"/>
    </source>
</evidence>
<feature type="domain" description="Sushi" evidence="18">
    <location>
        <begin position="211"/>
        <end position="268"/>
    </location>
</feature>
<protein>
    <recommendedName>
        <fullName evidence="14">C3/C5 convertase</fullName>
    </recommendedName>
</protein>
<evidence type="ECO:0000256" key="14">
    <source>
        <dbReference type="ARBA" id="ARBA00029636"/>
    </source>
</evidence>
<evidence type="ECO:0000256" key="13">
    <source>
        <dbReference type="ARBA" id="ARBA00023180"/>
    </source>
</evidence>
<keyword evidence="5" id="KW-0964">Secreted</keyword>
<dbReference type="Pfam" id="PF00084">
    <property type="entry name" value="Sushi"/>
    <property type="match status" value="3"/>
</dbReference>
<evidence type="ECO:0000259" key="17">
    <source>
        <dbReference type="PROSITE" id="PS50240"/>
    </source>
</evidence>
<dbReference type="GO" id="GO:0006508">
    <property type="term" value="P:proteolysis"/>
    <property type="evidence" value="ECO:0007669"/>
    <property type="project" value="UniProtKB-KW"/>
</dbReference>
<dbReference type="Proteomes" id="UP000314294">
    <property type="component" value="Unassembled WGS sequence"/>
</dbReference>
<evidence type="ECO:0000259" key="18">
    <source>
        <dbReference type="PROSITE" id="PS50923"/>
    </source>
</evidence>
<evidence type="ECO:0000256" key="6">
    <source>
        <dbReference type="ARBA" id="ARBA00022659"/>
    </source>
</evidence>
<evidence type="ECO:0000256" key="10">
    <source>
        <dbReference type="ARBA" id="ARBA00022801"/>
    </source>
</evidence>
<dbReference type="GO" id="GO:0006956">
    <property type="term" value="P:complement activation"/>
    <property type="evidence" value="ECO:0007669"/>
    <property type="project" value="InterPro"/>
</dbReference>
<dbReference type="PROSITE" id="PS00134">
    <property type="entry name" value="TRYPSIN_HIS"/>
    <property type="match status" value="1"/>
</dbReference>
<sequence>MRSNSSPPVQYSRNRYMVVPSFRWPKKRTMLAWLSICQSRSKLSITFTATASSVCRFTSSLTLQPRQMDEHREEGRSGGEVYCNCTEEKIQMDGGNYTLTKQLNTSSLLIYQCPEGYYPYPATTRVCQANDSWRPKPKRFLPQRCRVVECPDPTVLEYGTVDPPQERYFVHNETSYECYSGYAMRGSARRTCLPNGKWNGSTPICSRASGANCADPGIPAGASRAGNIFEIDDKVKYSCNSNLILIGSKERVCQESGQWTGREPACYYKHTYDTSLEVSQEFGSAIKGSLTVLESTDDTQEGRKMRMSKDGILDIYIGVDISESIEEEQVKKAINITIKLIEKISTFAVSPNYEIIFFSSEVYEIASILDFVNVTKKVELKTIIEDLKKFEVMGRFNMGGSPGPTLERIKQMVYMNRTSQEYESRKKYLDVYAFAIGGEIFDDELQRLTLGTGGKHYFRMKDNLDLENTFDHMIDEEEVKGLCGLHTVYDPLKVATRRNFPWWVYIHVQRISSSKKCLGSLVTPQFVLTAAHCFRRGDLPEHVTVKINNEVKRIKAFTIHPKYNNSARVDQGVEEFYDYDVALIQLKEDIHISNMSRTICIPCTQETSDALKLPGGSTCKDQEELLFKNHRLNFLHKTGETIVQKEAHAKLGDNRNECIIKALKAPGIKTKDPKVAVTDNFLCTGGLLPYRDNIVCKGREPPRMRTVDVFFFSLTEEQQCCL</sequence>
<keyword evidence="12 15" id="KW-1015">Disulfide bond</keyword>
<comment type="caution">
    <text evidence="15">Lacks conserved residue(s) required for the propagation of feature annotation.</text>
</comment>
<dbReference type="InterPro" id="IPR011360">
    <property type="entry name" value="Compl_C2_B"/>
</dbReference>
<dbReference type="Gene3D" id="2.10.70.10">
    <property type="entry name" value="Complement Module, domain 1"/>
    <property type="match status" value="3"/>
</dbReference>
<dbReference type="SUPFAM" id="SSF57535">
    <property type="entry name" value="Complement control module/SCR domain"/>
    <property type="match status" value="3"/>
</dbReference>
<dbReference type="PROSITE" id="PS50923">
    <property type="entry name" value="SUSHI"/>
    <property type="match status" value="3"/>
</dbReference>
<evidence type="ECO:0000256" key="7">
    <source>
        <dbReference type="ARBA" id="ARBA00022670"/>
    </source>
</evidence>
<dbReference type="PROSITE" id="PS50240">
    <property type="entry name" value="TRYPSIN_DOM"/>
    <property type="match status" value="1"/>
</dbReference>
<dbReference type="InterPro" id="IPR002035">
    <property type="entry name" value="VWF_A"/>
</dbReference>
<proteinExistence type="predicted"/>
<feature type="domain" description="VWFA" evidence="16">
    <location>
        <begin position="314"/>
        <end position="473"/>
    </location>
</feature>
<evidence type="ECO:0000256" key="5">
    <source>
        <dbReference type="ARBA" id="ARBA00022525"/>
    </source>
</evidence>
<comment type="cofactor">
    <cofactor evidence="1">
        <name>Mn(2+)</name>
        <dbReference type="ChEBI" id="CHEBI:29035"/>
    </cofactor>
</comment>
<dbReference type="SMART" id="SM00020">
    <property type="entry name" value="Tryp_SPc"/>
    <property type="match status" value="1"/>
</dbReference>
<dbReference type="InterPro" id="IPR018114">
    <property type="entry name" value="TRYPSIN_HIS"/>
</dbReference>
<keyword evidence="6 15" id="KW-0768">Sushi</keyword>
<dbReference type="AlphaFoldDB" id="A0A4Z2HER9"/>
<evidence type="ECO:0000256" key="1">
    <source>
        <dbReference type="ARBA" id="ARBA00001936"/>
    </source>
</evidence>
<comment type="caution">
    <text evidence="19">The sequence shown here is derived from an EMBL/GenBank/DDBJ whole genome shotgun (WGS) entry which is preliminary data.</text>
</comment>
<dbReference type="InterPro" id="IPR000436">
    <property type="entry name" value="Sushi_SCR_CCP_dom"/>
</dbReference>
<feature type="disulfide bond" evidence="15">
    <location>
        <begin position="239"/>
        <end position="266"/>
    </location>
</feature>
<dbReference type="InterPro" id="IPR035976">
    <property type="entry name" value="Sushi/SCR/CCP_sf"/>
</dbReference>
<evidence type="ECO:0000256" key="12">
    <source>
        <dbReference type="ARBA" id="ARBA00023157"/>
    </source>
</evidence>
<dbReference type="GO" id="GO:0004252">
    <property type="term" value="F:serine-type endopeptidase activity"/>
    <property type="evidence" value="ECO:0007669"/>
    <property type="project" value="InterPro"/>
</dbReference>
<feature type="disulfide bond" evidence="15">
    <location>
        <begin position="178"/>
        <end position="205"/>
    </location>
</feature>
<dbReference type="GO" id="GO:0009986">
    <property type="term" value="C:cell surface"/>
    <property type="evidence" value="ECO:0007669"/>
    <property type="project" value="UniProtKB-SubCell"/>
</dbReference>
<dbReference type="OrthoDB" id="6127264at2759"/>
<dbReference type="PANTHER" id="PTHR46393:SF6">
    <property type="entry name" value="COMPLEMENT C2-RELATED"/>
    <property type="match status" value="1"/>
</dbReference>
<dbReference type="GO" id="GO:0070062">
    <property type="term" value="C:extracellular exosome"/>
    <property type="evidence" value="ECO:0007669"/>
    <property type="project" value="TreeGrafter"/>
</dbReference>
<dbReference type="InterPro" id="IPR009003">
    <property type="entry name" value="Peptidase_S1_PA"/>
</dbReference>
<dbReference type="InterPro" id="IPR036465">
    <property type="entry name" value="vWFA_dom_sf"/>
</dbReference>
<feature type="domain" description="Sushi" evidence="18">
    <location>
        <begin position="148"/>
        <end position="207"/>
    </location>
</feature>
<evidence type="ECO:0000256" key="11">
    <source>
        <dbReference type="ARBA" id="ARBA00022825"/>
    </source>
</evidence>
<evidence type="ECO:0000256" key="3">
    <source>
        <dbReference type="ARBA" id="ARBA00004241"/>
    </source>
</evidence>
<dbReference type="PANTHER" id="PTHR46393">
    <property type="entry name" value="SUSHI DOMAIN-CONTAINING PROTEIN"/>
    <property type="match status" value="1"/>
</dbReference>